<dbReference type="PANTHER" id="PTHR30109">
    <property type="entry name" value="HYDROXYLAMINE REDUCTASE"/>
    <property type="match status" value="1"/>
</dbReference>
<dbReference type="InterPro" id="IPR004137">
    <property type="entry name" value="HCP/CODH"/>
</dbReference>
<feature type="compositionally biased region" description="Polar residues" evidence="10">
    <location>
        <begin position="1"/>
        <end position="23"/>
    </location>
</feature>
<accession>A0A4R2RXW0</accession>
<evidence type="ECO:0000313" key="12">
    <source>
        <dbReference type="Proteomes" id="UP000294813"/>
    </source>
</evidence>
<keyword evidence="5" id="KW-0479">Metal-binding</keyword>
<gene>
    <name evidence="11" type="ORF">EDD73_10322</name>
</gene>
<dbReference type="Gene3D" id="1.20.1270.30">
    <property type="match status" value="1"/>
</dbReference>
<evidence type="ECO:0000256" key="5">
    <source>
        <dbReference type="ARBA" id="ARBA00022723"/>
    </source>
</evidence>
<evidence type="ECO:0000313" key="11">
    <source>
        <dbReference type="EMBL" id="TCP68393.1"/>
    </source>
</evidence>
<evidence type="ECO:0000256" key="6">
    <source>
        <dbReference type="ARBA" id="ARBA00023002"/>
    </source>
</evidence>
<dbReference type="InterPro" id="IPR011254">
    <property type="entry name" value="Prismane-like_sf"/>
</dbReference>
<dbReference type="SUPFAM" id="SSF56821">
    <property type="entry name" value="Prismane protein-like"/>
    <property type="match status" value="1"/>
</dbReference>
<dbReference type="EMBL" id="SLXT01000003">
    <property type="protein sequence ID" value="TCP68393.1"/>
    <property type="molecule type" value="Genomic_DNA"/>
</dbReference>
<dbReference type="Pfam" id="PF03063">
    <property type="entry name" value="Prismane"/>
    <property type="match status" value="1"/>
</dbReference>
<dbReference type="AlphaFoldDB" id="A0A4R2RXW0"/>
<dbReference type="NCBIfam" id="TIGR01702">
    <property type="entry name" value="CO_DH_cata"/>
    <property type="match status" value="1"/>
</dbReference>
<evidence type="ECO:0000256" key="2">
    <source>
        <dbReference type="ARBA" id="ARBA00012819"/>
    </source>
</evidence>
<comment type="caution">
    <text evidence="11">The sequence shown here is derived from an EMBL/GenBank/DDBJ whole genome shotgun (WGS) entry which is preliminary data.</text>
</comment>
<evidence type="ECO:0000256" key="3">
    <source>
        <dbReference type="ARBA" id="ARBA00022485"/>
    </source>
</evidence>
<dbReference type="PANTHER" id="PTHR30109:SF4">
    <property type="entry name" value="CARBON MONOXIDE DEHYDROGENASE"/>
    <property type="match status" value="1"/>
</dbReference>
<keyword evidence="8" id="KW-0411">Iron-sulfur</keyword>
<dbReference type="InterPro" id="IPR010047">
    <property type="entry name" value="CODH"/>
</dbReference>
<dbReference type="EC" id="1.2.7.4" evidence="2"/>
<name>A0A4R2RXW0_9FIRM</name>
<organism evidence="11 12">
    <name type="scientific">Heliophilum fasciatum</name>
    <dbReference type="NCBI Taxonomy" id="35700"/>
    <lineage>
        <taxon>Bacteria</taxon>
        <taxon>Bacillati</taxon>
        <taxon>Bacillota</taxon>
        <taxon>Clostridia</taxon>
        <taxon>Eubacteriales</taxon>
        <taxon>Heliobacteriaceae</taxon>
        <taxon>Heliophilum</taxon>
    </lineage>
</organism>
<keyword evidence="12" id="KW-1185">Reference proteome</keyword>
<dbReference type="GO" id="GO:0042542">
    <property type="term" value="P:response to hydrogen peroxide"/>
    <property type="evidence" value="ECO:0007669"/>
    <property type="project" value="TreeGrafter"/>
</dbReference>
<protein>
    <recommendedName>
        <fullName evidence="2">anaerobic carbon-monoxide dehydrogenase</fullName>
        <ecNumber evidence="2">1.2.7.4</ecNumber>
    </recommendedName>
</protein>
<evidence type="ECO:0000256" key="8">
    <source>
        <dbReference type="ARBA" id="ARBA00023014"/>
    </source>
</evidence>
<evidence type="ECO:0000256" key="1">
    <source>
        <dbReference type="ARBA" id="ARBA00001966"/>
    </source>
</evidence>
<evidence type="ECO:0000256" key="9">
    <source>
        <dbReference type="ARBA" id="ARBA00048733"/>
    </source>
</evidence>
<feature type="region of interest" description="Disordered" evidence="10">
    <location>
        <begin position="1"/>
        <end position="58"/>
    </location>
</feature>
<reference evidence="11 12" key="1">
    <citation type="submission" date="2019-03" db="EMBL/GenBank/DDBJ databases">
        <title>Genomic Encyclopedia of Type Strains, Phase IV (KMG-IV): sequencing the most valuable type-strain genomes for metagenomic binning, comparative biology and taxonomic classification.</title>
        <authorList>
            <person name="Goeker M."/>
        </authorList>
    </citation>
    <scope>NUCLEOTIDE SEQUENCE [LARGE SCALE GENOMIC DNA]</scope>
    <source>
        <strain evidence="11 12">DSM 11170</strain>
    </source>
</reference>
<dbReference type="GO" id="GO:0043885">
    <property type="term" value="F:anaerobic carbon-monoxide dehydrogenase activity"/>
    <property type="evidence" value="ECO:0007669"/>
    <property type="project" value="UniProtKB-EC"/>
</dbReference>
<dbReference type="GO" id="GO:0050418">
    <property type="term" value="F:hydroxylamine reductase activity"/>
    <property type="evidence" value="ECO:0007669"/>
    <property type="project" value="TreeGrafter"/>
</dbReference>
<dbReference type="GO" id="GO:0006091">
    <property type="term" value="P:generation of precursor metabolites and energy"/>
    <property type="evidence" value="ECO:0007669"/>
    <property type="project" value="InterPro"/>
</dbReference>
<dbReference type="Gene3D" id="3.40.50.2030">
    <property type="match status" value="2"/>
</dbReference>
<evidence type="ECO:0000256" key="7">
    <source>
        <dbReference type="ARBA" id="ARBA00023004"/>
    </source>
</evidence>
<dbReference type="InterPro" id="IPR016099">
    <property type="entry name" value="Prismane-like_a/b-sand"/>
</dbReference>
<keyword evidence="6" id="KW-0560">Oxidoreductase</keyword>
<dbReference type="GO" id="GO:0004601">
    <property type="term" value="F:peroxidase activity"/>
    <property type="evidence" value="ECO:0007669"/>
    <property type="project" value="TreeGrafter"/>
</dbReference>
<proteinExistence type="predicted"/>
<dbReference type="InterPro" id="IPR016101">
    <property type="entry name" value="CO_DH_a-bundle"/>
</dbReference>
<keyword evidence="7" id="KW-0408">Iron</keyword>
<comment type="catalytic activity">
    <reaction evidence="9">
        <text>CO + 2 oxidized [2Fe-2S]-[ferredoxin] + H2O = 2 reduced [2Fe-2S]-[ferredoxin] + CO2 + 2 H(+)</text>
        <dbReference type="Rhea" id="RHEA:21040"/>
        <dbReference type="Rhea" id="RHEA-COMP:10000"/>
        <dbReference type="Rhea" id="RHEA-COMP:10001"/>
        <dbReference type="ChEBI" id="CHEBI:15377"/>
        <dbReference type="ChEBI" id="CHEBI:15378"/>
        <dbReference type="ChEBI" id="CHEBI:16526"/>
        <dbReference type="ChEBI" id="CHEBI:17245"/>
        <dbReference type="ChEBI" id="CHEBI:33737"/>
        <dbReference type="ChEBI" id="CHEBI:33738"/>
        <dbReference type="EC" id="1.2.7.4"/>
    </reaction>
</comment>
<evidence type="ECO:0000256" key="10">
    <source>
        <dbReference type="SAM" id="MobiDB-lite"/>
    </source>
</evidence>
<feature type="compositionally biased region" description="Polar residues" evidence="10">
    <location>
        <begin position="39"/>
        <end position="50"/>
    </location>
</feature>
<dbReference type="GO" id="GO:0016151">
    <property type="term" value="F:nickel cation binding"/>
    <property type="evidence" value="ECO:0007669"/>
    <property type="project" value="InterPro"/>
</dbReference>
<evidence type="ECO:0000256" key="4">
    <source>
        <dbReference type="ARBA" id="ARBA00022596"/>
    </source>
</evidence>
<dbReference type="Proteomes" id="UP000294813">
    <property type="component" value="Unassembled WGS sequence"/>
</dbReference>
<keyword evidence="3" id="KW-0004">4Fe-4S</keyword>
<comment type="cofactor">
    <cofactor evidence="1">
        <name>[4Fe-4S] cluster</name>
        <dbReference type="ChEBI" id="CHEBI:49883"/>
    </cofactor>
</comment>
<keyword evidence="4" id="KW-0533">Nickel</keyword>
<dbReference type="GO" id="GO:0051539">
    <property type="term" value="F:4 iron, 4 sulfur cluster binding"/>
    <property type="evidence" value="ECO:0007669"/>
    <property type="project" value="UniProtKB-KW"/>
</dbReference>
<sequence length="732" mass="79910">MTGNNQGPNQEQGKATPTGSYSAQDLRHATDPMMPSGKTPVTHTSSSTNDPAHHHDQHDQVPRFMIDETVAPPAHAVHEWQREHVAGKHDQDKAGYPLNVILDPAMRVMYKSVHDQGLSNVFDRFTEQEKIRCKFCVEGLSCQLCANGPCRISDKVQRGVCGVDADVMVARNFMYRHVTIGTAANVYHCHQVARTLKAAAEHPESGLKIREPEKLRHWASLAGLDTHKDTNALAIDFANWVIADICRPHYEPSQTTEAFAPTKRKELWKKLDLFPGGANAEVAMAQTMCMTNLNADPVYFLLKAVRLGIANEYQGLLLLNIIQEILMGTQQPVMKKQNMGLLAKDKVNIITNGHMPHLAHVLIEVASEEKWQNKAREAGAAGLQVLGHVCEGQQLINYSGVHNQTAYAGQEGEWLSEEYLFATGAVDLWTFDYNCTVPTLPLYARRYGTTMVSVDPVIRMPGTEVLEFRPEAMREQAEKALDMAIASFQKRKAENREVFIPPYVSEKCMVGFSTESVRAALGGSFRPLIDQIAQGNIRGIATIVGCTTARYGQGGSNIYKITEGLIKNNVLVLSGGCTSSVMQYTGLTDPAAAAYAGSGLRKVCESLGIPPVLNFGACVDIGKMTLTAKEIADEMNVDTNQLPLVIGAPEYLEQKAVADACTAVALGWMVHVAPVPSITGSEVVVKTLTETTATLGLGKVVVELDAEKTVQIYLDEIEAKRQALGLPSGNVH</sequence>